<name>A0A0D2DYX1_9EURO</name>
<evidence type="ECO:0000256" key="1">
    <source>
        <dbReference type="ARBA" id="ARBA00022448"/>
    </source>
</evidence>
<dbReference type="InterPro" id="IPR010573">
    <property type="entry name" value="MFS_Str1/Tri12-like"/>
</dbReference>
<keyword evidence="1" id="KW-0813">Transport</keyword>
<organism evidence="4 5">
    <name type="scientific">Exophiala oligosperma</name>
    <dbReference type="NCBI Taxonomy" id="215243"/>
    <lineage>
        <taxon>Eukaryota</taxon>
        <taxon>Fungi</taxon>
        <taxon>Dikarya</taxon>
        <taxon>Ascomycota</taxon>
        <taxon>Pezizomycotina</taxon>
        <taxon>Eurotiomycetes</taxon>
        <taxon>Chaetothyriomycetidae</taxon>
        <taxon>Chaetothyriales</taxon>
        <taxon>Herpotrichiellaceae</taxon>
        <taxon>Exophiala</taxon>
    </lineage>
</organism>
<dbReference type="GeneID" id="27360017"/>
<keyword evidence="2" id="KW-0472">Membrane</keyword>
<evidence type="ECO:0000313" key="4">
    <source>
        <dbReference type="EMBL" id="KIW40769.1"/>
    </source>
</evidence>
<dbReference type="EMBL" id="KN847338">
    <property type="protein sequence ID" value="KIW40769.1"/>
    <property type="molecule type" value="Genomic_DNA"/>
</dbReference>
<protein>
    <submittedName>
        <fullName evidence="4">Uncharacterized protein</fullName>
    </submittedName>
</protein>
<keyword evidence="5" id="KW-1185">Reference proteome</keyword>
<reference evidence="4 5" key="1">
    <citation type="submission" date="2015-01" db="EMBL/GenBank/DDBJ databases">
        <title>The Genome Sequence of Exophiala oligosperma CBS72588.</title>
        <authorList>
            <consortium name="The Broad Institute Genomics Platform"/>
            <person name="Cuomo C."/>
            <person name="de Hoog S."/>
            <person name="Gorbushina A."/>
            <person name="Stielow B."/>
            <person name="Teixiera M."/>
            <person name="Abouelleil A."/>
            <person name="Chapman S.B."/>
            <person name="Priest M."/>
            <person name="Young S.K."/>
            <person name="Wortman J."/>
            <person name="Nusbaum C."/>
            <person name="Birren B."/>
        </authorList>
    </citation>
    <scope>NUCLEOTIDE SEQUENCE [LARGE SCALE GENOMIC DNA]</scope>
    <source>
        <strain evidence="4 5">CBS 72588</strain>
    </source>
</reference>
<proteinExistence type="predicted"/>
<dbReference type="RefSeq" id="XP_016260985.1">
    <property type="nucleotide sequence ID" value="XM_016409231.1"/>
</dbReference>
<feature type="chain" id="PRO_5002240824" evidence="3">
    <location>
        <begin position="24"/>
        <end position="174"/>
    </location>
</feature>
<dbReference type="GO" id="GO:0022857">
    <property type="term" value="F:transmembrane transporter activity"/>
    <property type="evidence" value="ECO:0007669"/>
    <property type="project" value="InterPro"/>
</dbReference>
<dbReference type="VEuPathDB" id="FungiDB:PV06_07943"/>
<keyword evidence="2" id="KW-1133">Transmembrane helix</keyword>
<dbReference type="Proteomes" id="UP000053342">
    <property type="component" value="Unassembled WGS sequence"/>
</dbReference>
<keyword evidence="2" id="KW-0812">Transmembrane</keyword>
<evidence type="ECO:0000313" key="5">
    <source>
        <dbReference type="Proteomes" id="UP000053342"/>
    </source>
</evidence>
<dbReference type="HOGENOM" id="CLU_1540066_0_0_1"/>
<feature type="signal peptide" evidence="3">
    <location>
        <begin position="1"/>
        <end position="23"/>
    </location>
</feature>
<sequence length="174" mass="19003">MKHVKYQLLVVSCLVCGFSGALASANRDNKVQSALFSFFATFPDGIMDYHRRRVAKSSLSELVVATALGTESAIAGVPGMTTTIQSQVMDALVDARVKSCSWVCYAMIAVNLAGVLAAFYLRDHDHLFTSHVPRQIYARGEGIMHIKEARDVDNEAAQEVDDAIREAHLVSKKA</sequence>
<gene>
    <name evidence="4" type="ORF">PV06_07943</name>
</gene>
<evidence type="ECO:0000256" key="2">
    <source>
        <dbReference type="SAM" id="Phobius"/>
    </source>
</evidence>
<evidence type="ECO:0000256" key="3">
    <source>
        <dbReference type="SAM" id="SignalP"/>
    </source>
</evidence>
<dbReference type="AlphaFoldDB" id="A0A0D2DYX1"/>
<accession>A0A0D2DYX1</accession>
<keyword evidence="3" id="KW-0732">Signal</keyword>
<feature type="transmembrane region" description="Helical" evidence="2">
    <location>
        <begin position="100"/>
        <end position="121"/>
    </location>
</feature>
<dbReference type="Pfam" id="PF06609">
    <property type="entry name" value="TRI12"/>
    <property type="match status" value="1"/>
</dbReference>